<dbReference type="PIRSF" id="PIRSF001021">
    <property type="entry name" value="Alph-amls_thrmst"/>
    <property type="match status" value="1"/>
</dbReference>
<dbReference type="GO" id="GO:0005975">
    <property type="term" value="P:carbohydrate metabolic process"/>
    <property type="evidence" value="ECO:0007669"/>
    <property type="project" value="InterPro"/>
</dbReference>
<dbReference type="AlphaFoldDB" id="A0A0M0KXA6"/>
<reference evidence="16" key="1">
    <citation type="submission" date="2015-08" db="EMBL/GenBank/DDBJ databases">
        <title>Fjat-14210 dsm16467.</title>
        <authorList>
            <person name="Liu B."/>
            <person name="Wang J."/>
            <person name="Zhu Y."/>
            <person name="Liu G."/>
            <person name="Chen Q."/>
            <person name="Chen Z."/>
            <person name="Lan J."/>
            <person name="Che J."/>
            <person name="Ge C."/>
            <person name="Shi H."/>
            <person name="Pan Z."/>
            <person name="Liu X."/>
        </authorList>
    </citation>
    <scope>NUCLEOTIDE SEQUENCE [LARGE SCALE GENOMIC DNA]</scope>
    <source>
        <strain evidence="16">DSM 16467</strain>
    </source>
</reference>
<evidence type="ECO:0000256" key="8">
    <source>
        <dbReference type="ARBA" id="ARBA00022801"/>
    </source>
</evidence>
<dbReference type="GO" id="GO:0005509">
    <property type="term" value="F:calcium ion binding"/>
    <property type="evidence" value="ECO:0007669"/>
    <property type="project" value="InterPro"/>
</dbReference>
<evidence type="ECO:0000313" key="15">
    <source>
        <dbReference type="EMBL" id="KOO43440.1"/>
    </source>
</evidence>
<feature type="binding site" evidence="12">
    <location>
        <position position="466"/>
    </location>
    <ligand>
        <name>Ca(2+)</name>
        <dbReference type="ChEBI" id="CHEBI:29108"/>
        <label>3</label>
    </ligand>
</feature>
<evidence type="ECO:0000256" key="13">
    <source>
        <dbReference type="SAM" id="SignalP"/>
    </source>
</evidence>
<dbReference type="InterPro" id="IPR015237">
    <property type="entry name" value="Alpha-amylase_C_pro"/>
</dbReference>
<keyword evidence="10" id="KW-0326">Glycosidase</keyword>
<feature type="binding site" evidence="12">
    <location>
        <position position="236"/>
    </location>
    <ligand>
        <name>Ca(2+)</name>
        <dbReference type="ChEBI" id="CHEBI:29108"/>
        <label>1</label>
    </ligand>
</feature>
<feature type="domain" description="Glycosyl hydrolase family 13 catalytic" evidence="14">
    <location>
        <begin position="39"/>
        <end position="427"/>
    </location>
</feature>
<comment type="similarity">
    <text evidence="4">Belongs to the glycosyl hydrolase 13 family.</text>
</comment>
<feature type="binding site" evidence="12">
    <location>
        <position position="219"/>
    </location>
    <ligand>
        <name>Ca(2+)</name>
        <dbReference type="ChEBI" id="CHEBI:29108"/>
        <label>2</label>
    </ligand>
</feature>
<dbReference type="InterPro" id="IPR006047">
    <property type="entry name" value="GH13_cat_dom"/>
</dbReference>
<comment type="cofactor">
    <cofactor evidence="2">
        <name>Na(+)</name>
        <dbReference type="ChEBI" id="CHEBI:29101"/>
    </cofactor>
</comment>
<gene>
    <name evidence="15" type="ORF">AMD01_15525</name>
</gene>
<dbReference type="GO" id="GO:0004553">
    <property type="term" value="F:hydrolase activity, hydrolyzing O-glycosyl compounds"/>
    <property type="evidence" value="ECO:0007669"/>
    <property type="project" value="InterPro"/>
</dbReference>
<evidence type="ECO:0000256" key="6">
    <source>
        <dbReference type="ARBA" id="ARBA00022723"/>
    </source>
</evidence>
<dbReference type="Gene3D" id="2.40.30.140">
    <property type="match status" value="1"/>
</dbReference>
<comment type="caution">
    <text evidence="15">The sequence shown here is derived from an EMBL/GenBank/DDBJ whole genome shotgun (WGS) entry which is preliminary data.</text>
</comment>
<dbReference type="GO" id="GO:0005576">
    <property type="term" value="C:extracellular region"/>
    <property type="evidence" value="ECO:0007669"/>
    <property type="project" value="UniProtKB-SubCell"/>
</dbReference>
<dbReference type="STRING" id="284581.AMD01_15525"/>
<evidence type="ECO:0000256" key="7">
    <source>
        <dbReference type="ARBA" id="ARBA00022729"/>
    </source>
</evidence>
<dbReference type="PANTHER" id="PTHR43447">
    <property type="entry name" value="ALPHA-AMYLASE"/>
    <property type="match status" value="1"/>
</dbReference>
<dbReference type="Pfam" id="PF09154">
    <property type="entry name" value="Alpha-amy_C_pro"/>
    <property type="match status" value="1"/>
</dbReference>
<keyword evidence="5" id="KW-0964">Secreted</keyword>
<keyword evidence="9" id="KW-0119">Carbohydrate metabolism</keyword>
<proteinExistence type="inferred from homology"/>
<feature type="binding site" evidence="12">
    <location>
        <position position="238"/>
    </location>
    <ligand>
        <name>Ca(2+)</name>
        <dbReference type="ChEBI" id="CHEBI:29108"/>
        <label>2</label>
    </ligand>
</feature>
<evidence type="ECO:0000256" key="12">
    <source>
        <dbReference type="PIRSR" id="PIRSR001021-2"/>
    </source>
</evidence>
<evidence type="ECO:0000256" key="10">
    <source>
        <dbReference type="ARBA" id="ARBA00023295"/>
    </source>
</evidence>
<evidence type="ECO:0000256" key="3">
    <source>
        <dbReference type="ARBA" id="ARBA00004613"/>
    </source>
</evidence>
<comment type="cofactor">
    <cofactor evidence="1">
        <name>Ca(2+)</name>
        <dbReference type="ChEBI" id="CHEBI:29108"/>
    </cofactor>
</comment>
<dbReference type="Pfam" id="PF00128">
    <property type="entry name" value="Alpha-amylase"/>
    <property type="match status" value="1"/>
</dbReference>
<dbReference type="Gene3D" id="2.60.40.1180">
    <property type="entry name" value="Golgi alpha-mannosidase II"/>
    <property type="match status" value="1"/>
</dbReference>
<dbReference type="EMBL" id="LILC01000021">
    <property type="protein sequence ID" value="KOO43440.1"/>
    <property type="molecule type" value="Genomic_DNA"/>
</dbReference>
<feature type="binding site" evidence="12">
    <location>
        <position position="217"/>
    </location>
    <ligand>
        <name>Ca(2+)</name>
        <dbReference type="ChEBI" id="CHEBI:29108"/>
        <label>2</label>
    </ligand>
</feature>
<keyword evidence="12" id="KW-0106">Calcium</keyword>
<accession>A0A0M0KXA6</accession>
<evidence type="ECO:0000256" key="4">
    <source>
        <dbReference type="ARBA" id="ARBA00008061"/>
    </source>
</evidence>
<feature type="binding site" evidence="12">
    <location>
        <position position="195"/>
    </location>
    <ligand>
        <name>Ca(2+)</name>
        <dbReference type="ChEBI" id="CHEBI:29108"/>
        <label>2</label>
    </ligand>
</feature>
<feature type="active site" description="Nucleophile" evidence="11">
    <location>
        <position position="267"/>
    </location>
</feature>
<sequence length="519" mass="58349">MKKKWKKRSRFAAITMFSTLLLVPSLAQPKEAKAATTNGTMMQYFEWYVPNDGQQWNRLRTDAPYLSSVGITAVWTPPAYKGTSQADVGYGPYDLYDLGEFNQKGTVRTKYGTKAELKSAVNTLHSNGIQVYGDVVMNHKAGADYTENVTAVEVNPSNRNQETSGEYNIQAWTGFNFPGRGTTYSNFKWQWFHFDGTDWDQSRSLSRIFKFRGTGKAWDWEVSSENGNYDYLMYADIDYDHPDVVNEMKKWGVWYANEVGLDGYRLDAVKHIKFSFLKDWVDNARAATGKEMFTVGEYWQNDLGALNNYLAKVNYNQSLFDAPLHYNFYAASTGGGYYDMRNILNNTLVASNPTKAVTLVENHDTQPGQSLESTVQPWFKPLAYAFILTRSGGYPSVFYGDMYGTKGTTTREIPALKSKIEPLLKARKDYAYGTQRDYIDNPDVIGWTREGDSTKAKSGLATVITDGPGGSKRMYVGTSNAGEVWYDLTGNRTDKITIGSDGYATFPVNGGSVSVWVQQ</sequence>
<keyword evidence="8" id="KW-0378">Hydrolase</keyword>
<dbReference type="SUPFAM" id="SSF51445">
    <property type="entry name" value="(Trans)glycosidases"/>
    <property type="match status" value="1"/>
</dbReference>
<evidence type="ECO:0000256" key="9">
    <source>
        <dbReference type="ARBA" id="ARBA00023277"/>
    </source>
</evidence>
<dbReference type="CDD" id="cd11318">
    <property type="entry name" value="AmyAc_bac_fung_AmyA"/>
    <property type="match status" value="1"/>
</dbReference>
<dbReference type="NCBIfam" id="NF006972">
    <property type="entry name" value="PRK09441.1-5"/>
    <property type="match status" value="1"/>
</dbReference>
<feature type="binding site" evidence="12">
    <location>
        <position position="230"/>
    </location>
    <ligand>
        <name>Ca(2+)</name>
        <dbReference type="ChEBI" id="CHEBI:29108"/>
        <label>1</label>
    </ligand>
</feature>
<evidence type="ECO:0000256" key="5">
    <source>
        <dbReference type="ARBA" id="ARBA00022525"/>
    </source>
</evidence>
<dbReference type="InterPro" id="IPR013776">
    <property type="entry name" value="A-amylase_thermo"/>
</dbReference>
<keyword evidence="6 12" id="KW-0479">Metal-binding</keyword>
<feature type="chain" id="PRO_5038331754" evidence="13">
    <location>
        <begin position="28"/>
        <end position="519"/>
    </location>
</feature>
<evidence type="ECO:0000256" key="11">
    <source>
        <dbReference type="PIRSR" id="PIRSR001021-1"/>
    </source>
</evidence>
<keyword evidence="7 13" id="KW-0732">Signal</keyword>
<feature type="binding site" evidence="12">
    <location>
        <position position="271"/>
    </location>
    <ligand>
        <name>Ca(2+)</name>
        <dbReference type="ChEBI" id="CHEBI:29108"/>
        <label>1</label>
    </ligand>
</feature>
<name>A0A0M0KXA6_9BACI</name>
<dbReference type="InterPro" id="IPR013780">
    <property type="entry name" value="Glyco_hydro_b"/>
</dbReference>
<dbReference type="Proteomes" id="UP000037558">
    <property type="component" value="Unassembled WGS sequence"/>
</dbReference>
<dbReference type="NCBIfam" id="NF006968">
    <property type="entry name" value="PRK09441.1-1"/>
    <property type="match status" value="1"/>
</dbReference>
<evidence type="ECO:0000259" key="14">
    <source>
        <dbReference type="SMART" id="SM00642"/>
    </source>
</evidence>
<evidence type="ECO:0000313" key="16">
    <source>
        <dbReference type="Proteomes" id="UP000037558"/>
    </source>
</evidence>
<dbReference type="SMART" id="SM00642">
    <property type="entry name" value="Aamy"/>
    <property type="match status" value="1"/>
</dbReference>
<dbReference type="FunFam" id="2.40.30.140:FF:000002">
    <property type="entry name" value="Alpha-amylase"/>
    <property type="match status" value="1"/>
</dbReference>
<dbReference type="SMR" id="A0A0M0KXA6"/>
<organism evidence="15 16">
    <name type="scientific">Priestia koreensis</name>
    <dbReference type="NCBI Taxonomy" id="284581"/>
    <lineage>
        <taxon>Bacteria</taxon>
        <taxon>Bacillati</taxon>
        <taxon>Bacillota</taxon>
        <taxon>Bacilli</taxon>
        <taxon>Bacillales</taxon>
        <taxon>Bacillaceae</taxon>
        <taxon>Priestia</taxon>
    </lineage>
</organism>
<dbReference type="NCBIfam" id="NF006969">
    <property type="entry name" value="PRK09441.1-2"/>
    <property type="match status" value="1"/>
</dbReference>
<dbReference type="SUPFAM" id="SSF51011">
    <property type="entry name" value="Glycosyl hydrolase domain"/>
    <property type="match status" value="1"/>
</dbReference>
<feature type="binding site" evidence="12">
    <location>
        <position position="336"/>
    </location>
    <ligand>
        <name>Ca(2+)</name>
        <dbReference type="ChEBI" id="CHEBI:29108"/>
        <label>3</label>
    </ligand>
</feature>
<dbReference type="InterPro" id="IPR017853">
    <property type="entry name" value="GH"/>
</dbReference>
<comment type="subcellular location">
    <subcellularLocation>
        <location evidence="3">Secreted</location>
    </subcellularLocation>
</comment>
<evidence type="ECO:0000256" key="2">
    <source>
        <dbReference type="ARBA" id="ARBA00001959"/>
    </source>
</evidence>
<feature type="active site" description="Proton donor" evidence="11">
    <location>
        <position position="297"/>
    </location>
</feature>
<protein>
    <submittedName>
        <fullName evidence="15">Alpha-amylase</fullName>
    </submittedName>
</protein>
<dbReference type="Gene3D" id="3.20.20.80">
    <property type="entry name" value="Glycosidases"/>
    <property type="match status" value="1"/>
</dbReference>
<keyword evidence="16" id="KW-1185">Reference proteome</keyword>
<feature type="binding site" evidence="12">
    <location>
        <position position="443"/>
    </location>
    <ligand>
        <name>Ca(2+)</name>
        <dbReference type="ChEBI" id="CHEBI:29108"/>
        <label>3</label>
    </ligand>
</feature>
<feature type="binding site" evidence="12">
    <location>
        <position position="138"/>
    </location>
    <ligand>
        <name>Ca(2+)</name>
        <dbReference type="ChEBI" id="CHEBI:29108"/>
        <label>1</label>
    </ligand>
</feature>
<evidence type="ECO:0000256" key="1">
    <source>
        <dbReference type="ARBA" id="ARBA00001913"/>
    </source>
</evidence>
<feature type="signal peptide" evidence="13">
    <location>
        <begin position="1"/>
        <end position="27"/>
    </location>
</feature>
<dbReference type="PATRIC" id="fig|284581.3.peg.1105"/>